<dbReference type="CDD" id="cd03354">
    <property type="entry name" value="LbH_SAT"/>
    <property type="match status" value="1"/>
</dbReference>
<dbReference type="Pfam" id="PF00132">
    <property type="entry name" value="Hexapep"/>
    <property type="match status" value="1"/>
</dbReference>
<dbReference type="GO" id="GO:0005737">
    <property type="term" value="C:cytoplasm"/>
    <property type="evidence" value="ECO:0007669"/>
    <property type="project" value="InterPro"/>
</dbReference>
<evidence type="ECO:0000313" key="6">
    <source>
        <dbReference type="Proteomes" id="UP000281725"/>
    </source>
</evidence>
<keyword evidence="3 4" id="KW-0012">Acyltransferase</keyword>
<dbReference type="InterPro" id="IPR011004">
    <property type="entry name" value="Trimer_LpxA-like_sf"/>
</dbReference>
<dbReference type="SUPFAM" id="SSF51161">
    <property type="entry name" value="Trimeric LpxA-like enzymes"/>
    <property type="match status" value="1"/>
</dbReference>
<protein>
    <recommendedName>
        <fullName evidence="4">Serine acetyltransferase</fullName>
        <ecNumber evidence="4">2.3.1.30</ecNumber>
    </recommendedName>
</protein>
<dbReference type="InterPro" id="IPR045304">
    <property type="entry name" value="LbH_SAT"/>
</dbReference>
<comment type="caution">
    <text evidence="5">The sequence shown here is derived from an EMBL/GenBank/DDBJ whole genome shotgun (WGS) entry which is preliminary data.</text>
</comment>
<dbReference type="InterPro" id="IPR001451">
    <property type="entry name" value="Hexapep"/>
</dbReference>
<evidence type="ECO:0000256" key="1">
    <source>
        <dbReference type="ARBA" id="ARBA00007274"/>
    </source>
</evidence>
<dbReference type="Gene3D" id="2.160.10.10">
    <property type="entry name" value="Hexapeptide repeat proteins"/>
    <property type="match status" value="1"/>
</dbReference>
<dbReference type="EC" id="2.3.1.30" evidence="4"/>
<name>A0A3A9ICC1_AERVE</name>
<comment type="similarity">
    <text evidence="1 4">Belongs to the transferase hexapeptide repeat family.</text>
</comment>
<reference evidence="5 6" key="1">
    <citation type="submission" date="2018-09" db="EMBL/GenBank/DDBJ databases">
        <title>Genome sequencing of Aeromonas veronii MS-17-88.</title>
        <authorList>
            <person name="Tekedar H.C."/>
            <person name="Arick M.A."/>
            <person name="Hsu C.-Y."/>
            <person name="Thrash A."/>
            <person name="Karsi A."/>
            <person name="Lawrence M.L."/>
            <person name="Abdelhamed H."/>
        </authorList>
    </citation>
    <scope>NUCLEOTIDE SEQUENCE [LARGE SCALE GENOMIC DNA]</scope>
    <source>
        <strain evidence="5 6">MS 17-88</strain>
    </source>
</reference>
<keyword evidence="2 4" id="KW-0808">Transferase</keyword>
<dbReference type="Proteomes" id="UP000281725">
    <property type="component" value="Unassembled WGS sequence"/>
</dbReference>
<comment type="catalytic activity">
    <reaction evidence="4">
        <text>L-serine + acetyl-CoA = O-acetyl-L-serine + CoA</text>
        <dbReference type="Rhea" id="RHEA:24560"/>
        <dbReference type="ChEBI" id="CHEBI:33384"/>
        <dbReference type="ChEBI" id="CHEBI:57287"/>
        <dbReference type="ChEBI" id="CHEBI:57288"/>
        <dbReference type="ChEBI" id="CHEBI:58340"/>
        <dbReference type="EC" id="2.3.1.30"/>
    </reaction>
</comment>
<proteinExistence type="inferred from homology"/>
<accession>A0A3A9ICC1</accession>
<gene>
    <name evidence="5" type="ORF">D6R50_19035</name>
</gene>
<dbReference type="InterPro" id="IPR005881">
    <property type="entry name" value="Ser_O-AcTrfase"/>
</dbReference>
<dbReference type="AlphaFoldDB" id="A0A3A9ICC1"/>
<dbReference type="PIRSF" id="PIRSF000441">
    <property type="entry name" value="CysE"/>
    <property type="match status" value="1"/>
</dbReference>
<evidence type="ECO:0000256" key="3">
    <source>
        <dbReference type="ARBA" id="ARBA00023315"/>
    </source>
</evidence>
<evidence type="ECO:0000256" key="2">
    <source>
        <dbReference type="ARBA" id="ARBA00022679"/>
    </source>
</evidence>
<organism evidence="5 6">
    <name type="scientific">Aeromonas veronii</name>
    <dbReference type="NCBI Taxonomy" id="654"/>
    <lineage>
        <taxon>Bacteria</taxon>
        <taxon>Pseudomonadati</taxon>
        <taxon>Pseudomonadota</taxon>
        <taxon>Gammaproteobacteria</taxon>
        <taxon>Aeromonadales</taxon>
        <taxon>Aeromonadaceae</taxon>
        <taxon>Aeromonas</taxon>
    </lineage>
</organism>
<dbReference type="GO" id="GO:0006535">
    <property type="term" value="P:cysteine biosynthetic process from serine"/>
    <property type="evidence" value="ECO:0007669"/>
    <property type="project" value="InterPro"/>
</dbReference>
<sequence>MSFWHELKAELALNPSKTARLFLFSYRLAQTRYQGGCFLALPGLLLLKGFKLLCGLDISPRARLGWGLRLYHPQNIVIGDGVQMGRDCILRHNCTLGNKPDRQSGQLLSPSVGDGVEFGTGAIVIGDIAIGDHVCVGAGAVVTRSVPARAVVAGNPARIIREDHEAD</sequence>
<dbReference type="RefSeq" id="WP_120415957.1">
    <property type="nucleotide sequence ID" value="NZ_RAWX01000004.1"/>
</dbReference>
<evidence type="ECO:0000313" key="5">
    <source>
        <dbReference type="EMBL" id="RKJ86363.1"/>
    </source>
</evidence>
<dbReference type="GO" id="GO:0009001">
    <property type="term" value="F:serine O-acetyltransferase activity"/>
    <property type="evidence" value="ECO:0007669"/>
    <property type="project" value="UniProtKB-EC"/>
</dbReference>
<dbReference type="EMBL" id="RAWX01000004">
    <property type="protein sequence ID" value="RKJ86363.1"/>
    <property type="molecule type" value="Genomic_DNA"/>
</dbReference>
<evidence type="ECO:0000256" key="4">
    <source>
        <dbReference type="PIRNR" id="PIRNR000441"/>
    </source>
</evidence>
<dbReference type="PANTHER" id="PTHR42811">
    <property type="entry name" value="SERINE ACETYLTRANSFERASE"/>
    <property type="match status" value="1"/>
</dbReference>